<organism evidence="2 3">
    <name type="scientific">Oryza rufipogon</name>
    <name type="common">Brownbeard rice</name>
    <name type="synonym">Asian wild rice</name>
    <dbReference type="NCBI Taxonomy" id="4529"/>
    <lineage>
        <taxon>Eukaryota</taxon>
        <taxon>Viridiplantae</taxon>
        <taxon>Streptophyta</taxon>
        <taxon>Embryophyta</taxon>
        <taxon>Tracheophyta</taxon>
        <taxon>Spermatophyta</taxon>
        <taxon>Magnoliopsida</taxon>
        <taxon>Liliopsida</taxon>
        <taxon>Poales</taxon>
        <taxon>Poaceae</taxon>
        <taxon>BOP clade</taxon>
        <taxon>Oryzoideae</taxon>
        <taxon>Oryzeae</taxon>
        <taxon>Oryzinae</taxon>
        <taxon>Oryza</taxon>
    </lineage>
</organism>
<evidence type="ECO:0000313" key="3">
    <source>
        <dbReference type="Proteomes" id="UP000008022"/>
    </source>
</evidence>
<evidence type="ECO:0000313" key="2">
    <source>
        <dbReference type="EnsemblPlants" id="ORUFI01G19060.1"/>
    </source>
</evidence>
<evidence type="ECO:0000256" key="1">
    <source>
        <dbReference type="SAM" id="MobiDB-lite"/>
    </source>
</evidence>
<reference evidence="3" key="1">
    <citation type="submission" date="2013-06" db="EMBL/GenBank/DDBJ databases">
        <authorList>
            <person name="Zhao Q."/>
        </authorList>
    </citation>
    <scope>NUCLEOTIDE SEQUENCE</scope>
    <source>
        <strain evidence="3">cv. W1943</strain>
    </source>
</reference>
<feature type="compositionally biased region" description="Basic and acidic residues" evidence="1">
    <location>
        <begin position="59"/>
        <end position="74"/>
    </location>
</feature>
<dbReference type="AlphaFoldDB" id="A0A0E0MWZ9"/>
<dbReference type="HOGENOM" id="CLU_2100908_0_0_1"/>
<accession>A0A0E0MWZ9</accession>
<dbReference type="Gramene" id="ORUFI01G19060.1">
    <property type="protein sequence ID" value="ORUFI01G19060.1"/>
    <property type="gene ID" value="ORUFI01G19060"/>
</dbReference>
<protein>
    <submittedName>
        <fullName evidence="2">Uncharacterized protein</fullName>
    </submittedName>
</protein>
<reference evidence="2" key="2">
    <citation type="submission" date="2015-06" db="UniProtKB">
        <authorList>
            <consortium name="EnsemblPlants"/>
        </authorList>
    </citation>
    <scope>IDENTIFICATION</scope>
</reference>
<sequence>MGISHAFMKPANVRVSRGVLAESVGHGRSTQDSTLRACTQPLGLNMTFLPLAAISLSEPRTHDQDRAEREERRAKGGATMPAPSPSPNIRDIDGSQNEEQAAAGCVGAAQSRKAVE</sequence>
<name>A0A0E0MWZ9_ORYRU</name>
<dbReference type="Proteomes" id="UP000008022">
    <property type="component" value="Unassembled WGS sequence"/>
</dbReference>
<feature type="region of interest" description="Disordered" evidence="1">
    <location>
        <begin position="55"/>
        <end position="116"/>
    </location>
</feature>
<proteinExistence type="predicted"/>
<keyword evidence="3" id="KW-1185">Reference proteome</keyword>
<dbReference type="EnsemblPlants" id="ORUFI01G19060.1">
    <property type="protein sequence ID" value="ORUFI01G19060.1"/>
    <property type="gene ID" value="ORUFI01G19060"/>
</dbReference>